<evidence type="ECO:0000256" key="1">
    <source>
        <dbReference type="SAM" id="MobiDB-lite"/>
    </source>
</evidence>
<gene>
    <name evidence="2" type="ORF">METZ01_LOCUS41637</name>
</gene>
<reference evidence="2" key="1">
    <citation type="submission" date="2018-05" db="EMBL/GenBank/DDBJ databases">
        <authorList>
            <person name="Lanie J.A."/>
            <person name="Ng W.-L."/>
            <person name="Kazmierczak K.M."/>
            <person name="Andrzejewski T.M."/>
            <person name="Davidsen T.M."/>
            <person name="Wayne K.J."/>
            <person name="Tettelin H."/>
            <person name="Glass J.I."/>
            <person name="Rusch D."/>
            <person name="Podicherti R."/>
            <person name="Tsui H.-C.T."/>
            <person name="Winkler M.E."/>
        </authorList>
    </citation>
    <scope>NUCLEOTIDE SEQUENCE</scope>
</reference>
<dbReference type="AlphaFoldDB" id="A0A381RI16"/>
<proteinExistence type="predicted"/>
<dbReference type="EMBL" id="UINC01001787">
    <property type="protein sequence ID" value="SUZ88783.1"/>
    <property type="molecule type" value="Genomic_DNA"/>
</dbReference>
<protein>
    <submittedName>
        <fullName evidence="2">Uncharacterized protein</fullName>
    </submittedName>
</protein>
<evidence type="ECO:0000313" key="2">
    <source>
        <dbReference type="EMBL" id="SUZ88783.1"/>
    </source>
</evidence>
<sequence>MNTLEVKIREMVSSLEREREKNSDSEKTVQESEKLSKIEERVRHLITMIDQLEQA</sequence>
<accession>A0A381RI16</accession>
<name>A0A381RI16_9ZZZZ</name>
<organism evidence="2">
    <name type="scientific">marine metagenome</name>
    <dbReference type="NCBI Taxonomy" id="408172"/>
    <lineage>
        <taxon>unclassified sequences</taxon>
        <taxon>metagenomes</taxon>
        <taxon>ecological metagenomes</taxon>
    </lineage>
</organism>
<feature type="region of interest" description="Disordered" evidence="1">
    <location>
        <begin position="14"/>
        <end position="34"/>
    </location>
</feature>